<dbReference type="AlphaFoldDB" id="A0AAU6NX62"/>
<dbReference type="EMBL" id="CP136925">
    <property type="protein sequence ID" value="WXA12663.1"/>
    <property type="molecule type" value="Genomic_DNA"/>
</dbReference>
<proteinExistence type="predicted"/>
<reference evidence="1 3" key="1">
    <citation type="submission" date="2023-10" db="EMBL/GenBank/DDBJ databases">
        <title>Culture-based analysis of two novel bacteria associated with mangrove crab gills.</title>
        <authorList>
            <person name="Yang X."/>
            <person name="Garuglieri E."/>
            <person name="Van Goethem M.W."/>
            <person name="Fusi M."/>
            <person name="Marasco R."/>
            <person name="Daffonchio D.G."/>
        </authorList>
    </citation>
    <scope>NUCLEOTIDE SEQUENCE [LARGE SCALE GENOMIC DNA]</scope>
    <source>
        <strain evidence="2">UG2-1</strain>
        <strain evidence="1">UG2-2</strain>
        <strain evidence="3">UG2_2</strain>
    </source>
</reference>
<dbReference type="Proteomes" id="UP001368318">
    <property type="component" value="Chromosome"/>
</dbReference>
<keyword evidence="3" id="KW-1185">Reference proteome</keyword>
<name>A0AAU6NX62_9FLAO</name>
<dbReference type="RefSeq" id="WP_338731733.1">
    <property type="nucleotide sequence ID" value="NZ_CP136924.1"/>
</dbReference>
<dbReference type="EMBL" id="CP136924">
    <property type="protein sequence ID" value="WXA02176.1"/>
    <property type="molecule type" value="Genomic_DNA"/>
</dbReference>
<evidence type="ECO:0000313" key="2">
    <source>
        <dbReference type="EMBL" id="WXA12663.1"/>
    </source>
</evidence>
<evidence type="ECO:0000313" key="1">
    <source>
        <dbReference type="EMBL" id="WXA02176.1"/>
    </source>
</evidence>
<evidence type="ECO:0000313" key="3">
    <source>
        <dbReference type="Proteomes" id="UP001368318"/>
    </source>
</evidence>
<organism evidence="1 3">
    <name type="scientific">Mangrovimonas cancribranchiae</name>
    <dbReference type="NCBI Taxonomy" id="3080055"/>
    <lineage>
        <taxon>Bacteria</taxon>
        <taxon>Pseudomonadati</taxon>
        <taxon>Bacteroidota</taxon>
        <taxon>Flavobacteriia</taxon>
        <taxon>Flavobacteriales</taxon>
        <taxon>Flavobacteriaceae</taxon>
        <taxon>Mangrovimonas</taxon>
    </lineage>
</organism>
<accession>A0AAU6NX62</accession>
<gene>
    <name evidence="2" type="ORF">R3L15_11085</name>
    <name evidence="1" type="ORF">R3L16_10505</name>
</gene>
<dbReference type="KEGG" id="mcaa:R3L15_11085"/>
<sequence>MSATNNTVKIIATTLKGLLEPLSEAEKIAVAKEVGLPVKEEPTKREIDDAEFTSWLADSLNKDKRKRHARQQA</sequence>
<protein>
    <submittedName>
        <fullName evidence="1">Uncharacterized protein</fullName>
    </submittedName>
</protein>